<evidence type="ECO:0000256" key="5">
    <source>
        <dbReference type="ARBA" id="ARBA00022692"/>
    </source>
</evidence>
<feature type="transmembrane region" description="Helical" evidence="8">
    <location>
        <begin position="143"/>
        <end position="167"/>
    </location>
</feature>
<evidence type="ECO:0000256" key="4">
    <source>
        <dbReference type="ARBA" id="ARBA00022475"/>
    </source>
</evidence>
<dbReference type="Pfam" id="PF01594">
    <property type="entry name" value="AI-2E_transport"/>
    <property type="match status" value="1"/>
</dbReference>
<keyword evidence="7 8" id="KW-0472">Membrane</keyword>
<dbReference type="GO" id="GO:0005886">
    <property type="term" value="C:plasma membrane"/>
    <property type="evidence" value="ECO:0007669"/>
    <property type="project" value="UniProtKB-SubCell"/>
</dbReference>
<feature type="transmembrane region" description="Helical" evidence="8">
    <location>
        <begin position="205"/>
        <end position="228"/>
    </location>
</feature>
<evidence type="ECO:0000313" key="10">
    <source>
        <dbReference type="Proteomes" id="UP000712080"/>
    </source>
</evidence>
<reference evidence="9" key="1">
    <citation type="submission" date="2020-02" db="EMBL/GenBank/DDBJ databases">
        <title>Flavobacterium sp. genome.</title>
        <authorList>
            <person name="Jung H.S."/>
            <person name="Baek J.H."/>
            <person name="Jeon C.O."/>
        </authorList>
    </citation>
    <scope>NUCLEOTIDE SEQUENCE</scope>
    <source>
        <strain evidence="9">SE-s28</strain>
    </source>
</reference>
<evidence type="ECO:0000256" key="6">
    <source>
        <dbReference type="ARBA" id="ARBA00022989"/>
    </source>
</evidence>
<dbReference type="PANTHER" id="PTHR21716">
    <property type="entry name" value="TRANSMEMBRANE PROTEIN"/>
    <property type="match status" value="1"/>
</dbReference>
<feature type="transmembrane region" description="Helical" evidence="8">
    <location>
        <begin position="33"/>
        <end position="51"/>
    </location>
</feature>
<dbReference type="EMBL" id="JAAMPU010000107">
    <property type="protein sequence ID" value="NMH28783.1"/>
    <property type="molecule type" value="Genomic_DNA"/>
</dbReference>
<dbReference type="InterPro" id="IPR002549">
    <property type="entry name" value="AI-2E-like"/>
</dbReference>
<feature type="transmembrane region" description="Helical" evidence="8">
    <location>
        <begin position="240"/>
        <end position="259"/>
    </location>
</feature>
<evidence type="ECO:0000256" key="8">
    <source>
        <dbReference type="SAM" id="Phobius"/>
    </source>
</evidence>
<accession>A0A972JIY2</accession>
<keyword evidence="4" id="KW-1003">Cell membrane</keyword>
<gene>
    <name evidence="9" type="ORF">G6047_12130</name>
</gene>
<comment type="similarity">
    <text evidence="2">Belongs to the autoinducer-2 exporter (AI-2E) (TC 2.A.86) family.</text>
</comment>
<sequence length="350" mass="38182">MAKYPFYTKLAHVLVSLIAIVYISIIGQTVLEPLAFALLFALLLLPFAGWLERKLKFPRSLAAMTALIGSGLIVGSLLFVLLGQLSDLATDFPAFQAQLLQAVNEIQTWVAQTFHIDNSAQIKYINEAANGALGKGTVVLGTMLLSFSSLLMFLVFTFLYALFILIYRRLLYNAVAGLFDDSHSETVSDAVNQIRHVVKRYVSGLFFQMLIVSILACTVFSCIGIKYAMLLGLIAGIFNIIPYIGIFSALLLASLVTFATGTPADVLWVVIAVVIIHAIDSNIVMPKVVGSQVKINPLMALLALVIGEMIWGIKGMFLSIPILAVLKIVFDRVDGLKAWAAFFGEEEIGK</sequence>
<keyword evidence="5 8" id="KW-0812">Transmembrane</keyword>
<dbReference type="GO" id="GO:0055085">
    <property type="term" value="P:transmembrane transport"/>
    <property type="evidence" value="ECO:0007669"/>
    <property type="project" value="TreeGrafter"/>
</dbReference>
<name>A0A972JIY2_9FLAO</name>
<organism evidence="9 10">
    <name type="scientific">Flavobacterium silvaticum</name>
    <dbReference type="NCBI Taxonomy" id="1852020"/>
    <lineage>
        <taxon>Bacteria</taxon>
        <taxon>Pseudomonadati</taxon>
        <taxon>Bacteroidota</taxon>
        <taxon>Flavobacteriia</taxon>
        <taxon>Flavobacteriales</taxon>
        <taxon>Flavobacteriaceae</taxon>
        <taxon>Flavobacterium</taxon>
    </lineage>
</organism>
<dbReference type="RefSeq" id="WP_169527895.1">
    <property type="nucleotide sequence ID" value="NZ_JAAMPU010000107.1"/>
</dbReference>
<keyword evidence="10" id="KW-1185">Reference proteome</keyword>
<proteinExistence type="inferred from homology"/>
<evidence type="ECO:0000313" key="9">
    <source>
        <dbReference type="EMBL" id="NMH28783.1"/>
    </source>
</evidence>
<evidence type="ECO:0000256" key="1">
    <source>
        <dbReference type="ARBA" id="ARBA00004651"/>
    </source>
</evidence>
<feature type="transmembrane region" description="Helical" evidence="8">
    <location>
        <begin position="63"/>
        <end position="82"/>
    </location>
</feature>
<keyword evidence="6 8" id="KW-1133">Transmembrane helix</keyword>
<evidence type="ECO:0000256" key="3">
    <source>
        <dbReference type="ARBA" id="ARBA00022448"/>
    </source>
</evidence>
<dbReference type="AlphaFoldDB" id="A0A972JIY2"/>
<evidence type="ECO:0000256" key="7">
    <source>
        <dbReference type="ARBA" id="ARBA00023136"/>
    </source>
</evidence>
<feature type="transmembrane region" description="Helical" evidence="8">
    <location>
        <begin position="266"/>
        <end position="285"/>
    </location>
</feature>
<keyword evidence="3" id="KW-0813">Transport</keyword>
<dbReference type="PANTHER" id="PTHR21716:SF53">
    <property type="entry name" value="PERMEASE PERM-RELATED"/>
    <property type="match status" value="1"/>
</dbReference>
<protein>
    <submittedName>
        <fullName evidence="9">AI-2E family transporter</fullName>
    </submittedName>
</protein>
<feature type="transmembrane region" description="Helical" evidence="8">
    <location>
        <begin position="7"/>
        <end position="27"/>
    </location>
</feature>
<evidence type="ECO:0000256" key="2">
    <source>
        <dbReference type="ARBA" id="ARBA00009773"/>
    </source>
</evidence>
<dbReference type="Proteomes" id="UP000712080">
    <property type="component" value="Unassembled WGS sequence"/>
</dbReference>
<comment type="subcellular location">
    <subcellularLocation>
        <location evidence="1">Cell membrane</location>
        <topology evidence="1">Multi-pass membrane protein</topology>
    </subcellularLocation>
</comment>
<comment type="caution">
    <text evidence="9">The sequence shown here is derived from an EMBL/GenBank/DDBJ whole genome shotgun (WGS) entry which is preliminary data.</text>
</comment>
<feature type="transmembrane region" description="Helical" evidence="8">
    <location>
        <begin position="297"/>
        <end position="330"/>
    </location>
</feature>